<dbReference type="GO" id="GO:0098542">
    <property type="term" value="P:defense response to other organism"/>
    <property type="evidence" value="ECO:0007669"/>
    <property type="project" value="TreeGrafter"/>
</dbReference>
<dbReference type="FunFam" id="3.40.50.300:FF:001091">
    <property type="entry name" value="Probable disease resistance protein At1g61300"/>
    <property type="match status" value="1"/>
</dbReference>
<comment type="caution">
    <text evidence="5">The sequence shown here is derived from an EMBL/GenBank/DDBJ whole genome shotgun (WGS) entry which is preliminary data.</text>
</comment>
<evidence type="ECO:0000313" key="6">
    <source>
        <dbReference type="Proteomes" id="UP001237642"/>
    </source>
</evidence>
<dbReference type="GO" id="GO:0043531">
    <property type="term" value="F:ADP binding"/>
    <property type="evidence" value="ECO:0007669"/>
    <property type="project" value="InterPro"/>
</dbReference>
<dbReference type="InterPro" id="IPR002182">
    <property type="entry name" value="NB-ARC"/>
</dbReference>
<feature type="region of interest" description="Disordered" evidence="3">
    <location>
        <begin position="290"/>
        <end position="316"/>
    </location>
</feature>
<organism evidence="5 6">
    <name type="scientific">Heracleum sosnowskyi</name>
    <dbReference type="NCBI Taxonomy" id="360622"/>
    <lineage>
        <taxon>Eukaryota</taxon>
        <taxon>Viridiplantae</taxon>
        <taxon>Streptophyta</taxon>
        <taxon>Embryophyta</taxon>
        <taxon>Tracheophyta</taxon>
        <taxon>Spermatophyta</taxon>
        <taxon>Magnoliopsida</taxon>
        <taxon>eudicotyledons</taxon>
        <taxon>Gunneridae</taxon>
        <taxon>Pentapetalae</taxon>
        <taxon>asterids</taxon>
        <taxon>campanulids</taxon>
        <taxon>Apiales</taxon>
        <taxon>Apiaceae</taxon>
        <taxon>Apioideae</taxon>
        <taxon>apioid superclade</taxon>
        <taxon>Tordylieae</taxon>
        <taxon>Tordyliinae</taxon>
        <taxon>Heracleum</taxon>
    </lineage>
</organism>
<evidence type="ECO:0000313" key="5">
    <source>
        <dbReference type="EMBL" id="KAK1362625.1"/>
    </source>
</evidence>
<feature type="domain" description="NB-ARC" evidence="4">
    <location>
        <begin position="17"/>
        <end position="182"/>
    </location>
</feature>
<name>A0AAD8M587_9APIA</name>
<reference evidence="5" key="2">
    <citation type="submission" date="2023-05" db="EMBL/GenBank/DDBJ databases">
        <authorList>
            <person name="Schelkunov M.I."/>
        </authorList>
    </citation>
    <scope>NUCLEOTIDE SEQUENCE</scope>
    <source>
        <strain evidence="5">Hsosn_3</strain>
        <tissue evidence="5">Leaf</tissue>
    </source>
</reference>
<evidence type="ECO:0000259" key="4">
    <source>
        <dbReference type="Pfam" id="PF00931"/>
    </source>
</evidence>
<dbReference type="PANTHER" id="PTHR23155">
    <property type="entry name" value="DISEASE RESISTANCE PROTEIN RP"/>
    <property type="match status" value="1"/>
</dbReference>
<protein>
    <submittedName>
        <fullName evidence="5">NB-ARC domain-containing protein</fullName>
    </submittedName>
</protein>
<keyword evidence="6" id="KW-1185">Reference proteome</keyword>
<evidence type="ECO:0000256" key="3">
    <source>
        <dbReference type="SAM" id="MobiDB-lite"/>
    </source>
</evidence>
<dbReference type="Gene3D" id="3.40.50.300">
    <property type="entry name" value="P-loop containing nucleotide triphosphate hydrolases"/>
    <property type="match status" value="1"/>
</dbReference>
<dbReference type="PRINTS" id="PR00364">
    <property type="entry name" value="DISEASERSIST"/>
</dbReference>
<dbReference type="PANTHER" id="PTHR23155:SF1152">
    <property type="entry name" value="AAA+ ATPASE DOMAIN-CONTAINING PROTEIN"/>
    <property type="match status" value="1"/>
</dbReference>
<keyword evidence="2" id="KW-0611">Plant defense</keyword>
<proteinExistence type="predicted"/>
<dbReference type="EMBL" id="JAUIZM010000010">
    <property type="protein sequence ID" value="KAK1362625.1"/>
    <property type="molecule type" value="Genomic_DNA"/>
</dbReference>
<sequence>MGSQHEVGNETVVGFDDDARRLVEKLMGGKNQLQIISVVGMAGLGKTTLVKKVVNEPSIVYHFHVRAWTTVTQEPKKSDVLLGILKSGFDAGIENCSDMELSVNLKRRLSGQRYLVVMDDIWDGKDWNDLMLCFPDDNVGSRIIFTSRLANLPLQVQYQHPLRFLTEEESWDLLQYKVFLKERCPSSLSETGFYIARKCQGLPLLIVVLAGILASDRGTSWWSQVAQDMSSLASKAPEKYMEALVLSYNHLPNHLKPCFLYFAAFPEDYEIDTSVEVNFVMGGRGIHQDSKIENQHGGQGMEFGGGSSRLLEGSDL</sequence>
<dbReference type="Pfam" id="PF00931">
    <property type="entry name" value="NB-ARC"/>
    <property type="match status" value="1"/>
</dbReference>
<feature type="compositionally biased region" description="Gly residues" evidence="3">
    <location>
        <begin position="297"/>
        <end position="307"/>
    </location>
</feature>
<dbReference type="InterPro" id="IPR027417">
    <property type="entry name" value="P-loop_NTPase"/>
</dbReference>
<dbReference type="InterPro" id="IPR042197">
    <property type="entry name" value="Apaf_helical"/>
</dbReference>
<keyword evidence="1" id="KW-0433">Leucine-rich repeat</keyword>
<reference evidence="5" key="1">
    <citation type="submission" date="2023-02" db="EMBL/GenBank/DDBJ databases">
        <title>Genome of toxic invasive species Heracleum sosnowskyi carries increased number of genes despite the absence of recent whole-genome duplications.</title>
        <authorList>
            <person name="Schelkunov M."/>
            <person name="Shtratnikova V."/>
            <person name="Makarenko M."/>
            <person name="Klepikova A."/>
            <person name="Omelchenko D."/>
            <person name="Novikova G."/>
            <person name="Obukhova E."/>
            <person name="Bogdanov V."/>
            <person name="Penin A."/>
            <person name="Logacheva M."/>
        </authorList>
    </citation>
    <scope>NUCLEOTIDE SEQUENCE</scope>
    <source>
        <strain evidence="5">Hsosn_3</strain>
        <tissue evidence="5">Leaf</tissue>
    </source>
</reference>
<dbReference type="SUPFAM" id="SSF52540">
    <property type="entry name" value="P-loop containing nucleoside triphosphate hydrolases"/>
    <property type="match status" value="1"/>
</dbReference>
<evidence type="ECO:0000256" key="2">
    <source>
        <dbReference type="ARBA" id="ARBA00022821"/>
    </source>
</evidence>
<dbReference type="AlphaFoldDB" id="A0AAD8M587"/>
<evidence type="ECO:0000256" key="1">
    <source>
        <dbReference type="ARBA" id="ARBA00022614"/>
    </source>
</evidence>
<dbReference type="Proteomes" id="UP001237642">
    <property type="component" value="Unassembled WGS sequence"/>
</dbReference>
<dbReference type="InterPro" id="IPR044974">
    <property type="entry name" value="Disease_R_plants"/>
</dbReference>
<accession>A0AAD8M587</accession>
<dbReference type="Gene3D" id="1.10.8.430">
    <property type="entry name" value="Helical domain of apoptotic protease-activating factors"/>
    <property type="match status" value="1"/>
</dbReference>
<gene>
    <name evidence="5" type="ORF">POM88_047099</name>
</gene>